<gene>
    <name evidence="6" type="ORF">FLM9_734</name>
</gene>
<dbReference type="Proteomes" id="UP000182631">
    <property type="component" value="Unassembled WGS sequence"/>
</dbReference>
<dbReference type="PANTHER" id="PTHR22939:SF129">
    <property type="entry name" value="SERINE PROTEASE HTRA2, MITOCHONDRIAL"/>
    <property type="match status" value="1"/>
</dbReference>
<dbReference type="Gene3D" id="2.30.42.10">
    <property type="match status" value="1"/>
</dbReference>
<evidence type="ECO:0000256" key="4">
    <source>
        <dbReference type="SAM" id="MobiDB-lite"/>
    </source>
</evidence>
<dbReference type="InterPro" id="IPR043504">
    <property type="entry name" value="Peptidase_S1_PA_chymotrypsin"/>
</dbReference>
<organism evidence="6 7">
    <name type="scientific">Candidatus Synechococcus spongiarum</name>
    <dbReference type="NCBI Taxonomy" id="431041"/>
    <lineage>
        <taxon>Bacteria</taxon>
        <taxon>Bacillati</taxon>
        <taxon>Cyanobacteriota</taxon>
        <taxon>Cyanophyceae</taxon>
        <taxon>Synechococcales</taxon>
        <taxon>Synechococcaceae</taxon>
        <taxon>Synechococcus</taxon>
    </lineage>
</organism>
<sequence length="333" mass="34652">MSTHGLLLGLCFLLGGCASLLPRSHGPAERSLLESHQGDFVVAAVEKVGPSVVRIDTRQARSPFPLLPGGSPFDDNPPEGQGSGFITRSDGIVLTNHHVVEGAERVTVTLPSGRSYPGRVVGSDVVTDLGIVRIDGANNLPVAPLGDSDEMRPGEWAIAIGNPLGLNNSVSLGIISAIGRTTGVPEGSRVSYIQTDAAINPGNSGGPLINERAQVIGINTFIQTSPGGGISFAIPINKAREIGEQIIAYGRASHPFMGVSLRRITQELAAEINQEGANCPYPETDGVAVVNVLRDSPAEQAGLRSCDVIRSVAGVEVSTPAQVQVQVDRGRVG</sequence>
<dbReference type="InterPro" id="IPR036034">
    <property type="entry name" value="PDZ_sf"/>
</dbReference>
<evidence type="ECO:0000259" key="5">
    <source>
        <dbReference type="Pfam" id="PF13180"/>
    </source>
</evidence>
<accession>A0A164Y3D9</accession>
<reference evidence="7" key="1">
    <citation type="submission" date="2016-02" db="EMBL/GenBank/DDBJ databases">
        <authorList>
            <person name="liu f."/>
        </authorList>
    </citation>
    <scope>NUCLEOTIDE SEQUENCE [LARGE SCALE GENOMIC DNA]</scope>
</reference>
<dbReference type="AlphaFoldDB" id="A0A164Y3D9"/>
<name>A0A164Y3D9_9SYNE</name>
<keyword evidence="3" id="KW-0378">Hydrolase</keyword>
<dbReference type="Pfam" id="PF13365">
    <property type="entry name" value="Trypsin_2"/>
    <property type="match status" value="1"/>
</dbReference>
<proteinExistence type="inferred from homology"/>
<dbReference type="SUPFAM" id="SSF50156">
    <property type="entry name" value="PDZ domain-like"/>
    <property type="match status" value="1"/>
</dbReference>
<keyword evidence="7" id="KW-1185">Reference proteome</keyword>
<evidence type="ECO:0000256" key="1">
    <source>
        <dbReference type="ARBA" id="ARBA00010541"/>
    </source>
</evidence>
<dbReference type="GO" id="GO:0006508">
    <property type="term" value="P:proteolysis"/>
    <property type="evidence" value="ECO:0007669"/>
    <property type="project" value="UniProtKB-KW"/>
</dbReference>
<evidence type="ECO:0000313" key="6">
    <source>
        <dbReference type="EMBL" id="SAY38782.1"/>
    </source>
</evidence>
<dbReference type="InterPro" id="IPR001940">
    <property type="entry name" value="Peptidase_S1C"/>
</dbReference>
<dbReference type="GO" id="GO:0004252">
    <property type="term" value="F:serine-type endopeptidase activity"/>
    <property type="evidence" value="ECO:0007669"/>
    <property type="project" value="InterPro"/>
</dbReference>
<dbReference type="InterPro" id="IPR001478">
    <property type="entry name" value="PDZ"/>
</dbReference>
<dbReference type="RefSeq" id="WP_074457260.1">
    <property type="nucleotide sequence ID" value="NZ_FITM01000085.1"/>
</dbReference>
<dbReference type="Pfam" id="PF13180">
    <property type="entry name" value="PDZ_2"/>
    <property type="match status" value="1"/>
</dbReference>
<dbReference type="InterPro" id="IPR009003">
    <property type="entry name" value="Peptidase_S1_PA"/>
</dbReference>
<feature type="region of interest" description="Disordered" evidence="4">
    <location>
        <begin position="64"/>
        <end position="84"/>
    </location>
</feature>
<evidence type="ECO:0000313" key="7">
    <source>
        <dbReference type="Proteomes" id="UP000182631"/>
    </source>
</evidence>
<dbReference type="Gene3D" id="2.40.10.10">
    <property type="entry name" value="Trypsin-like serine proteases"/>
    <property type="match status" value="2"/>
</dbReference>
<dbReference type="SUPFAM" id="SSF50494">
    <property type="entry name" value="Trypsin-like serine proteases"/>
    <property type="match status" value="1"/>
</dbReference>
<comment type="similarity">
    <text evidence="1">Belongs to the peptidase S1C family.</text>
</comment>
<dbReference type="PRINTS" id="PR00834">
    <property type="entry name" value="PROTEASES2C"/>
</dbReference>
<keyword evidence="2 6" id="KW-0645">Protease</keyword>
<dbReference type="EMBL" id="FITM01000085">
    <property type="protein sequence ID" value="SAY38782.1"/>
    <property type="molecule type" value="Genomic_DNA"/>
</dbReference>
<evidence type="ECO:0000256" key="2">
    <source>
        <dbReference type="ARBA" id="ARBA00022670"/>
    </source>
</evidence>
<dbReference type="OrthoDB" id="9807133at2"/>
<protein>
    <submittedName>
        <fullName evidence="6">Protease</fullName>
    </submittedName>
</protein>
<dbReference type="PANTHER" id="PTHR22939">
    <property type="entry name" value="SERINE PROTEASE FAMILY S1C HTRA-RELATED"/>
    <property type="match status" value="1"/>
</dbReference>
<evidence type="ECO:0000256" key="3">
    <source>
        <dbReference type="ARBA" id="ARBA00022801"/>
    </source>
</evidence>
<feature type="domain" description="PDZ" evidence="5">
    <location>
        <begin position="255"/>
        <end position="331"/>
    </location>
</feature>
<feature type="non-terminal residue" evidence="6">
    <location>
        <position position="333"/>
    </location>
</feature>